<evidence type="ECO:0000313" key="3">
    <source>
        <dbReference type="Proteomes" id="UP001501821"/>
    </source>
</evidence>
<keyword evidence="3" id="KW-1185">Reference proteome</keyword>
<dbReference type="EMBL" id="BAABAH010000009">
    <property type="protein sequence ID" value="GAA3823816.1"/>
    <property type="molecule type" value="Genomic_DNA"/>
</dbReference>
<dbReference type="Proteomes" id="UP001501821">
    <property type="component" value="Unassembled WGS sequence"/>
</dbReference>
<protein>
    <submittedName>
        <fullName evidence="2">Uncharacterized protein</fullName>
    </submittedName>
</protein>
<sequence length="182" mass="18115">MRKKLVVALAVVVAALLLATNPMVAKAGGLITGADIKDNSVKGADVKESSLGAVPKANALTPLPSGQSESGAFSAAGANSAGSGGWIAFDINYPRPLATAIPDGNIVDTAFAADAAHCPGAGQAAPGYLCLYPSARSGVGEAYGYSDDSPYSELPVSVGVGLYVPVTGGTPYYNGVWTVTAP</sequence>
<keyword evidence="1" id="KW-0732">Signal</keyword>
<dbReference type="RefSeq" id="WP_344776181.1">
    <property type="nucleotide sequence ID" value="NZ_BAABAH010000009.1"/>
</dbReference>
<evidence type="ECO:0000256" key="1">
    <source>
        <dbReference type="SAM" id="SignalP"/>
    </source>
</evidence>
<accession>A0ABP7IPM9</accession>
<evidence type="ECO:0000313" key="2">
    <source>
        <dbReference type="EMBL" id="GAA3823816.1"/>
    </source>
</evidence>
<feature type="chain" id="PRO_5045667778" evidence="1">
    <location>
        <begin position="28"/>
        <end position="182"/>
    </location>
</feature>
<organism evidence="2 3">
    <name type="scientific">Nocardioides panacisoli</name>
    <dbReference type="NCBI Taxonomy" id="627624"/>
    <lineage>
        <taxon>Bacteria</taxon>
        <taxon>Bacillati</taxon>
        <taxon>Actinomycetota</taxon>
        <taxon>Actinomycetes</taxon>
        <taxon>Propionibacteriales</taxon>
        <taxon>Nocardioidaceae</taxon>
        <taxon>Nocardioides</taxon>
    </lineage>
</organism>
<feature type="signal peptide" evidence="1">
    <location>
        <begin position="1"/>
        <end position="27"/>
    </location>
</feature>
<gene>
    <name evidence="2" type="ORF">GCM10022242_26570</name>
</gene>
<name>A0ABP7IPM9_9ACTN</name>
<reference evidence="3" key="1">
    <citation type="journal article" date="2019" name="Int. J. Syst. Evol. Microbiol.">
        <title>The Global Catalogue of Microorganisms (GCM) 10K type strain sequencing project: providing services to taxonomists for standard genome sequencing and annotation.</title>
        <authorList>
            <consortium name="The Broad Institute Genomics Platform"/>
            <consortium name="The Broad Institute Genome Sequencing Center for Infectious Disease"/>
            <person name="Wu L."/>
            <person name="Ma J."/>
        </authorList>
    </citation>
    <scope>NUCLEOTIDE SEQUENCE [LARGE SCALE GENOMIC DNA]</scope>
    <source>
        <strain evidence="3">JCM 16953</strain>
    </source>
</reference>
<comment type="caution">
    <text evidence="2">The sequence shown here is derived from an EMBL/GenBank/DDBJ whole genome shotgun (WGS) entry which is preliminary data.</text>
</comment>
<proteinExistence type="predicted"/>